<proteinExistence type="predicted"/>
<evidence type="ECO:0000313" key="1">
    <source>
        <dbReference type="Proteomes" id="UP000095287"/>
    </source>
</evidence>
<dbReference type="WBParaSite" id="L893_g23687.t1">
    <property type="protein sequence ID" value="L893_g23687.t1"/>
    <property type="gene ID" value="L893_g23687"/>
</dbReference>
<sequence>MLCPNEETNMKLLGRGCFETTTNPMHELRDFGGISALNLTKKPFEWPVYINEETKKIDSLSQLSSLTFCSNFFPNDLPQHFAPTKEQIRHF</sequence>
<keyword evidence="1" id="KW-1185">Reference proteome</keyword>
<dbReference type="AlphaFoldDB" id="A0A1I7Z7N4"/>
<accession>A0A1I7Z7N4</accession>
<reference evidence="2" key="1">
    <citation type="submission" date="2016-11" db="UniProtKB">
        <authorList>
            <consortium name="WormBaseParasite"/>
        </authorList>
    </citation>
    <scope>IDENTIFICATION</scope>
</reference>
<organism evidence="1 2">
    <name type="scientific">Steinernema glaseri</name>
    <dbReference type="NCBI Taxonomy" id="37863"/>
    <lineage>
        <taxon>Eukaryota</taxon>
        <taxon>Metazoa</taxon>
        <taxon>Ecdysozoa</taxon>
        <taxon>Nematoda</taxon>
        <taxon>Chromadorea</taxon>
        <taxon>Rhabditida</taxon>
        <taxon>Tylenchina</taxon>
        <taxon>Panagrolaimomorpha</taxon>
        <taxon>Strongyloidoidea</taxon>
        <taxon>Steinernematidae</taxon>
        <taxon>Steinernema</taxon>
    </lineage>
</organism>
<dbReference type="Proteomes" id="UP000095287">
    <property type="component" value="Unplaced"/>
</dbReference>
<name>A0A1I7Z7N4_9BILA</name>
<evidence type="ECO:0000313" key="2">
    <source>
        <dbReference type="WBParaSite" id="L893_g23687.t1"/>
    </source>
</evidence>
<protein>
    <submittedName>
        <fullName evidence="2">Ovule protein</fullName>
    </submittedName>
</protein>